<evidence type="ECO:0000256" key="1">
    <source>
        <dbReference type="SAM" id="Coils"/>
    </source>
</evidence>
<protein>
    <submittedName>
        <fullName evidence="3">Uncharacterized protein</fullName>
    </submittedName>
</protein>
<proteinExistence type="predicted"/>
<reference evidence="3" key="1">
    <citation type="journal article" date="2012" name="Proc. Natl. Acad. Sci. U.S.A.">
        <title>Antigenic diversity is generated by distinct evolutionary mechanisms in African trypanosome species.</title>
        <authorList>
            <person name="Jackson A.P."/>
            <person name="Berry A."/>
            <person name="Aslett M."/>
            <person name="Allison H.C."/>
            <person name="Burton P."/>
            <person name="Vavrova-Anderson J."/>
            <person name="Brown R."/>
            <person name="Browne H."/>
            <person name="Corton N."/>
            <person name="Hauser H."/>
            <person name="Gamble J."/>
            <person name="Gilderthorp R."/>
            <person name="Marcello L."/>
            <person name="McQuillan J."/>
            <person name="Otto T.D."/>
            <person name="Quail M.A."/>
            <person name="Sanders M.J."/>
            <person name="van Tonder A."/>
            <person name="Ginger M.L."/>
            <person name="Field M.C."/>
            <person name="Barry J.D."/>
            <person name="Hertz-Fowler C."/>
            <person name="Berriman M."/>
        </authorList>
    </citation>
    <scope>NUCLEOTIDE SEQUENCE</scope>
    <source>
        <strain evidence="3">Y486</strain>
    </source>
</reference>
<feature type="coiled-coil region" evidence="1">
    <location>
        <begin position="132"/>
        <end position="166"/>
    </location>
</feature>
<dbReference type="EMBL" id="HE573027">
    <property type="protein sequence ID" value="CCC53209.1"/>
    <property type="molecule type" value="Genomic_DNA"/>
</dbReference>
<accession>G0UBL2</accession>
<evidence type="ECO:0000313" key="3">
    <source>
        <dbReference type="EMBL" id="CCC53209.1"/>
    </source>
</evidence>
<dbReference type="AlphaFoldDB" id="G0UBL2"/>
<gene>
    <name evidence="3" type="ORF">TVY486_1106930</name>
</gene>
<sequence>MLKEQLDAQRTMYESERANRLSQEREREREHEEMVASQLATIEQLQSLHQASLSDLIRGRHEMQIEQRELRVTIEHLRASLRDAHTALEEERRRHALDLQQRTKCAVESCAAVSEKLRQELRERRASAAVERERHHALLKKYEEELTRLRQERTQEKRRFLRQEERHRLEQEGVNSEVNLMRQALRAMEKRVYFSQASYLSL</sequence>
<feature type="region of interest" description="Disordered" evidence="2">
    <location>
        <begin position="1"/>
        <end position="31"/>
    </location>
</feature>
<dbReference type="VEuPathDB" id="TriTrypDB:TvY486_1106930"/>
<organism evidence="3">
    <name type="scientific">Trypanosoma vivax (strain Y486)</name>
    <dbReference type="NCBI Taxonomy" id="1055687"/>
    <lineage>
        <taxon>Eukaryota</taxon>
        <taxon>Discoba</taxon>
        <taxon>Euglenozoa</taxon>
        <taxon>Kinetoplastea</taxon>
        <taxon>Metakinetoplastina</taxon>
        <taxon>Trypanosomatida</taxon>
        <taxon>Trypanosomatidae</taxon>
        <taxon>Trypanosoma</taxon>
        <taxon>Duttonella</taxon>
    </lineage>
</organism>
<name>G0UBL2_TRYVY</name>
<evidence type="ECO:0000256" key="2">
    <source>
        <dbReference type="SAM" id="MobiDB-lite"/>
    </source>
</evidence>
<keyword evidence="1" id="KW-0175">Coiled coil</keyword>